<sequence length="68" mass="7100">MLYLFPFSGGGFSESSGGILGAIYVIVGLLCLASFFLAAPVAALTGLHGRNKIMNGCMSCGHKWYPGE</sequence>
<feature type="transmembrane region" description="Helical" evidence="1">
    <location>
        <begin position="20"/>
        <end position="44"/>
    </location>
</feature>
<dbReference type="EMBL" id="CP016808">
    <property type="protein sequence ID" value="ANY70527.1"/>
    <property type="molecule type" value="Genomic_DNA"/>
</dbReference>
<evidence type="ECO:0000256" key="1">
    <source>
        <dbReference type="SAM" id="Phobius"/>
    </source>
</evidence>
<keyword evidence="1" id="KW-0472">Membrane</keyword>
<proteinExistence type="predicted"/>
<reference evidence="2" key="1">
    <citation type="submission" date="2016-08" db="EMBL/GenBank/DDBJ databases">
        <title>Complete Genome Seqeunce of Paenibacillus sp. BIHB 4019 from tea rhizoplane.</title>
        <authorList>
            <person name="Thakur R."/>
            <person name="Swarnkar M.K."/>
            <person name="Gulati A."/>
        </authorList>
    </citation>
    <scope>NUCLEOTIDE SEQUENCE [LARGE SCALE GENOMIC DNA]</scope>
    <source>
        <strain evidence="2">BIHB4019</strain>
    </source>
</reference>
<accession>A0A1B2DS50</accession>
<gene>
    <name evidence="2" type="ORF">BBD42_02995</name>
</gene>
<keyword evidence="1" id="KW-1133">Transmembrane helix</keyword>
<evidence type="ECO:0000313" key="2">
    <source>
        <dbReference type="EMBL" id="ANY70527.1"/>
    </source>
</evidence>
<organism evidence="2">
    <name type="scientific">Paenibacillus sp. BIHB 4019</name>
    <dbReference type="NCBI Taxonomy" id="1870819"/>
    <lineage>
        <taxon>Bacteria</taxon>
        <taxon>Bacillati</taxon>
        <taxon>Bacillota</taxon>
        <taxon>Bacilli</taxon>
        <taxon>Bacillales</taxon>
        <taxon>Paenibacillaceae</taxon>
        <taxon>Paenibacillus</taxon>
    </lineage>
</organism>
<protein>
    <submittedName>
        <fullName evidence="2">Uncharacterized protein</fullName>
    </submittedName>
</protein>
<keyword evidence="1" id="KW-0812">Transmembrane</keyword>
<name>A0A1B2DS50_9BACL</name>
<dbReference type="AlphaFoldDB" id="A0A1B2DS50"/>